<sequence>MSEDINSRVSNQIDKMSTEEKDHILQSFTHFTSYLKDQLAKGESLGLSDNMLAKAAKFVADHLAKHEEPRNREEKVLNELWLAADEDEKKALSRVLVKMVQSA</sequence>
<organism evidence="1 2">
    <name type="scientific">Candidatus Avacidaminococcus intestinavium</name>
    <dbReference type="NCBI Taxonomy" id="2840684"/>
    <lineage>
        <taxon>Bacteria</taxon>
        <taxon>Bacillati</taxon>
        <taxon>Bacillota</taxon>
        <taxon>Negativicutes</taxon>
        <taxon>Acidaminococcales</taxon>
        <taxon>Acidaminococcaceae</taxon>
        <taxon>Acidaminococcaceae incertae sedis</taxon>
        <taxon>Candidatus Avacidaminococcus</taxon>
    </lineage>
</organism>
<evidence type="ECO:0000313" key="2">
    <source>
        <dbReference type="Proteomes" id="UP000824099"/>
    </source>
</evidence>
<dbReference type="InterPro" id="IPR038292">
    <property type="entry name" value="YmfJ/YflH_sf"/>
</dbReference>
<comment type="caution">
    <text evidence="1">The sequence shown here is derived from an EMBL/GenBank/DDBJ whole genome shotgun (WGS) entry which is preliminary data.</text>
</comment>
<gene>
    <name evidence="1" type="ORF">IAB06_03275</name>
</gene>
<dbReference type="Gene3D" id="1.10.760.20">
    <property type="entry name" value="Protein of unknown function DUF3243"/>
    <property type="match status" value="1"/>
</dbReference>
<protein>
    <submittedName>
        <fullName evidence="1">DUF3243 domain-containing protein</fullName>
    </submittedName>
</protein>
<evidence type="ECO:0000313" key="1">
    <source>
        <dbReference type="EMBL" id="HIU64049.1"/>
    </source>
</evidence>
<name>A0A9D1MQ26_9FIRM</name>
<dbReference type="Pfam" id="PF11588">
    <property type="entry name" value="DUF3243"/>
    <property type="match status" value="1"/>
</dbReference>
<dbReference type="InterPro" id="IPR021637">
    <property type="entry name" value="DUF3243"/>
</dbReference>
<reference evidence="1" key="1">
    <citation type="submission" date="2020-10" db="EMBL/GenBank/DDBJ databases">
        <authorList>
            <person name="Gilroy R."/>
        </authorList>
    </citation>
    <scope>NUCLEOTIDE SEQUENCE</scope>
    <source>
        <strain evidence="1">CHK160-1198</strain>
    </source>
</reference>
<dbReference type="AlphaFoldDB" id="A0A9D1MQ26"/>
<reference evidence="1" key="2">
    <citation type="journal article" date="2021" name="PeerJ">
        <title>Extensive microbial diversity within the chicken gut microbiome revealed by metagenomics and culture.</title>
        <authorList>
            <person name="Gilroy R."/>
            <person name="Ravi A."/>
            <person name="Getino M."/>
            <person name="Pursley I."/>
            <person name="Horton D.L."/>
            <person name="Alikhan N.F."/>
            <person name="Baker D."/>
            <person name="Gharbi K."/>
            <person name="Hall N."/>
            <person name="Watson M."/>
            <person name="Adriaenssens E.M."/>
            <person name="Foster-Nyarko E."/>
            <person name="Jarju S."/>
            <person name="Secka A."/>
            <person name="Antonio M."/>
            <person name="Oren A."/>
            <person name="Chaudhuri R.R."/>
            <person name="La Ragione R."/>
            <person name="Hildebrand F."/>
            <person name="Pallen M.J."/>
        </authorList>
    </citation>
    <scope>NUCLEOTIDE SEQUENCE</scope>
    <source>
        <strain evidence="1">CHK160-1198</strain>
    </source>
</reference>
<accession>A0A9D1MQ26</accession>
<proteinExistence type="predicted"/>
<dbReference type="EMBL" id="DVNI01000046">
    <property type="protein sequence ID" value="HIU64049.1"/>
    <property type="molecule type" value="Genomic_DNA"/>
</dbReference>
<dbReference type="Proteomes" id="UP000824099">
    <property type="component" value="Unassembled WGS sequence"/>
</dbReference>